<dbReference type="SUPFAM" id="SSF50199">
    <property type="entry name" value="Staphylococcal nuclease"/>
    <property type="match status" value="1"/>
</dbReference>
<evidence type="ECO:0000256" key="4">
    <source>
        <dbReference type="ARBA" id="ARBA00013404"/>
    </source>
</evidence>
<evidence type="ECO:0000256" key="1">
    <source>
        <dbReference type="ARBA" id="ARBA00004167"/>
    </source>
</evidence>
<gene>
    <name evidence="13" type="ORF">PPNO1_LOCUS5954</name>
</gene>
<dbReference type="GO" id="GO:0005739">
    <property type="term" value="C:mitochondrion"/>
    <property type="evidence" value="ECO:0007669"/>
    <property type="project" value="UniProtKB-SubCell"/>
</dbReference>
<dbReference type="PANTHER" id="PTHR12302:SF3">
    <property type="entry name" value="SERINE_THREONINE-PROTEIN KINASE 31"/>
    <property type="match status" value="1"/>
</dbReference>
<name>A0A9P1MCF6_9PEZI</name>
<evidence type="ECO:0000313" key="14">
    <source>
        <dbReference type="Proteomes" id="UP000838763"/>
    </source>
</evidence>
<dbReference type="GO" id="GO:0004519">
    <property type="term" value="F:endonuclease activity"/>
    <property type="evidence" value="ECO:0007669"/>
    <property type="project" value="UniProtKB-KW"/>
</dbReference>
<evidence type="ECO:0000256" key="10">
    <source>
        <dbReference type="SAM" id="MobiDB-lite"/>
    </source>
</evidence>
<keyword evidence="11" id="KW-0472">Membrane</keyword>
<feature type="transmembrane region" description="Helical" evidence="11">
    <location>
        <begin position="39"/>
        <end position="61"/>
    </location>
</feature>
<dbReference type="EMBL" id="CALLCH030000015">
    <property type="protein sequence ID" value="CAI4216297.1"/>
    <property type="molecule type" value="Genomic_DNA"/>
</dbReference>
<protein>
    <recommendedName>
        <fullName evidence="4">Probable endonuclease LCL3</fullName>
    </recommendedName>
    <alternativeName>
        <fullName evidence="5">Probable endonuclease lcl3</fullName>
    </alternativeName>
</protein>
<dbReference type="Pfam" id="PF00565">
    <property type="entry name" value="SNase"/>
    <property type="match status" value="1"/>
</dbReference>
<comment type="similarity">
    <text evidence="3">Belongs to the LCL3 family.</text>
</comment>
<evidence type="ECO:0000259" key="12">
    <source>
        <dbReference type="PROSITE" id="PS50830"/>
    </source>
</evidence>
<feature type="region of interest" description="Disordered" evidence="10">
    <location>
        <begin position="1"/>
        <end position="22"/>
    </location>
</feature>
<keyword evidence="11" id="KW-1133">Transmembrane helix</keyword>
<dbReference type="PROSITE" id="PS50830">
    <property type="entry name" value="TNASE_3"/>
    <property type="match status" value="1"/>
</dbReference>
<sequence length="270" mass="29870">MAPWPFGSSEPPPPPKDDRSKPLTQLFYDALPEDERLRIAIPTALSTIGILGLVGVYTRYLRRIPGTAYIKPSSFRKRSLFGRVTSVGDGDGFHFYHTPVAGWPGGAGCGGFQSPRLSSGAKRFLSASQASTPPRAHFGRPAQPYADAALSWLTSYILHRRVRAHIHKRDQYDRVVATVYIRRAGVLSFLLPFLLHRDVGLEMLKRGLATTYEAKSGAEFGGKEKVYMAAEAKAKTKRVGMWSQKASEFESPRAYKAKIRDGETSVDPKT</sequence>
<dbReference type="SMART" id="SM00318">
    <property type="entry name" value="SNc"/>
    <property type="match status" value="1"/>
</dbReference>
<dbReference type="OrthoDB" id="430293at2759"/>
<evidence type="ECO:0000256" key="2">
    <source>
        <dbReference type="ARBA" id="ARBA00004173"/>
    </source>
</evidence>
<dbReference type="InterPro" id="IPR035437">
    <property type="entry name" value="SNase_OB-fold_sf"/>
</dbReference>
<proteinExistence type="inferred from homology"/>
<dbReference type="AlphaFoldDB" id="A0A9P1MCF6"/>
<evidence type="ECO:0000256" key="11">
    <source>
        <dbReference type="SAM" id="Phobius"/>
    </source>
</evidence>
<evidence type="ECO:0000256" key="8">
    <source>
        <dbReference type="ARBA" id="ARBA00022801"/>
    </source>
</evidence>
<reference evidence="13" key="1">
    <citation type="submission" date="2022-11" db="EMBL/GenBank/DDBJ databases">
        <authorList>
            <person name="Scott C."/>
            <person name="Bruce N."/>
        </authorList>
    </citation>
    <scope>NUCLEOTIDE SEQUENCE</scope>
</reference>
<dbReference type="InterPro" id="IPR016071">
    <property type="entry name" value="Staphylococal_nuclease_OB-fold"/>
</dbReference>
<evidence type="ECO:0000256" key="7">
    <source>
        <dbReference type="ARBA" id="ARBA00022759"/>
    </source>
</evidence>
<keyword evidence="7" id="KW-0255">Endonuclease</keyword>
<evidence type="ECO:0000256" key="3">
    <source>
        <dbReference type="ARBA" id="ARBA00005435"/>
    </source>
</evidence>
<evidence type="ECO:0000313" key="13">
    <source>
        <dbReference type="EMBL" id="CAI4216297.1"/>
    </source>
</evidence>
<keyword evidence="6" id="KW-0540">Nuclease</keyword>
<dbReference type="Proteomes" id="UP000838763">
    <property type="component" value="Unassembled WGS sequence"/>
</dbReference>
<keyword evidence="11" id="KW-0812">Transmembrane</keyword>
<comment type="subcellular location">
    <subcellularLocation>
        <location evidence="1">Membrane</location>
        <topology evidence="1">Single-pass membrane protein</topology>
    </subcellularLocation>
    <subcellularLocation>
        <location evidence="2">Mitochondrion</location>
    </subcellularLocation>
</comment>
<keyword evidence="8" id="KW-0378">Hydrolase</keyword>
<dbReference type="GO" id="GO:0016787">
    <property type="term" value="F:hydrolase activity"/>
    <property type="evidence" value="ECO:0007669"/>
    <property type="project" value="UniProtKB-KW"/>
</dbReference>
<feature type="domain" description="TNase-like" evidence="12">
    <location>
        <begin position="78"/>
        <end position="244"/>
    </location>
</feature>
<organism evidence="13 14">
    <name type="scientific">Parascedosporium putredinis</name>
    <dbReference type="NCBI Taxonomy" id="1442378"/>
    <lineage>
        <taxon>Eukaryota</taxon>
        <taxon>Fungi</taxon>
        <taxon>Dikarya</taxon>
        <taxon>Ascomycota</taxon>
        <taxon>Pezizomycotina</taxon>
        <taxon>Sordariomycetes</taxon>
        <taxon>Hypocreomycetidae</taxon>
        <taxon>Microascales</taxon>
        <taxon>Microascaceae</taxon>
        <taxon>Parascedosporium</taxon>
    </lineage>
</organism>
<keyword evidence="14" id="KW-1185">Reference proteome</keyword>
<evidence type="ECO:0000256" key="5">
    <source>
        <dbReference type="ARBA" id="ARBA00014651"/>
    </source>
</evidence>
<dbReference type="Gene3D" id="2.40.50.90">
    <property type="match status" value="1"/>
</dbReference>
<comment type="caution">
    <text evidence="13">The sequence shown here is derived from an EMBL/GenBank/DDBJ whole genome shotgun (WGS) entry which is preliminary data.</text>
</comment>
<dbReference type="GO" id="GO:0016020">
    <property type="term" value="C:membrane"/>
    <property type="evidence" value="ECO:0007669"/>
    <property type="project" value="UniProtKB-SubCell"/>
</dbReference>
<accession>A0A9P1MCF6</accession>
<dbReference type="PANTHER" id="PTHR12302">
    <property type="entry name" value="EBNA2 BINDING PROTEIN P100"/>
    <property type="match status" value="1"/>
</dbReference>
<evidence type="ECO:0000256" key="6">
    <source>
        <dbReference type="ARBA" id="ARBA00022722"/>
    </source>
</evidence>
<keyword evidence="9" id="KW-0106">Calcium</keyword>
<evidence type="ECO:0000256" key="9">
    <source>
        <dbReference type="ARBA" id="ARBA00022837"/>
    </source>
</evidence>